<dbReference type="Pfam" id="PF00088">
    <property type="entry name" value="Trefoil"/>
    <property type="match status" value="2"/>
</dbReference>
<dbReference type="SUPFAM" id="SSF57492">
    <property type="entry name" value="Trefoil"/>
    <property type="match status" value="2"/>
</dbReference>
<feature type="disulfide bond" evidence="4">
    <location>
        <begin position="58"/>
        <end position="73"/>
    </location>
</feature>
<keyword evidence="2" id="KW-0964">Secreted</keyword>
<reference evidence="7 8" key="1">
    <citation type="journal article" date="2024" name="Proc. Natl. Acad. Sci. U.S.A.">
        <title>The genetic regulatory architecture and epigenomic basis for age-related changes in rattlesnake venom.</title>
        <authorList>
            <person name="Hogan M.P."/>
            <person name="Holding M.L."/>
            <person name="Nystrom G.S."/>
            <person name="Colston T.J."/>
            <person name="Bartlett D.A."/>
            <person name="Mason A.J."/>
            <person name="Ellsworth S.A."/>
            <person name="Rautsaw R.M."/>
            <person name="Lawrence K.C."/>
            <person name="Strickland J.L."/>
            <person name="He B."/>
            <person name="Fraser P."/>
            <person name="Margres M.J."/>
            <person name="Gilbert D.M."/>
            <person name="Gibbs H.L."/>
            <person name="Parkinson C.L."/>
            <person name="Rokyta D.R."/>
        </authorList>
    </citation>
    <scope>NUCLEOTIDE SEQUENCE [LARGE SCALE GENOMIC DNA]</scope>
    <source>
        <strain evidence="7">DRR0105</strain>
    </source>
</reference>
<keyword evidence="8" id="KW-1185">Reference proteome</keyword>
<dbReference type="InterPro" id="IPR044913">
    <property type="entry name" value="P_trefoil_dom_sf"/>
</dbReference>
<sequence length="213" mass="23570">IPDRGKQAAMEQKKFWLLAMVLVLGFSSLANGFFLKLRELYLTVPGQCQVEPNARVNCGYPYISAQECYNRGCCFDSSIAGVIWCFFPKDNTGIDSQNADVMLIPTNDATVDLPGSLPRNAKIKDVASVQQCQESLGALNQPLQNVIDLYRKVCPTDVKLQKNCGYPGIPADKCAKRKCCFDSKPPGVPWCFFHIIVEEGKEQVSVSMNATTF</sequence>
<feature type="disulfide bond" evidence="4">
    <location>
        <begin position="48"/>
        <end position="74"/>
    </location>
</feature>
<dbReference type="FunFam" id="4.10.110.10:FF:000006">
    <property type="entry name" value="Trefoil factor 1"/>
    <property type="match status" value="2"/>
</dbReference>
<accession>A0AAW1BKJ4</accession>
<dbReference type="SMART" id="SM00018">
    <property type="entry name" value="PD"/>
    <property type="match status" value="2"/>
</dbReference>
<dbReference type="GO" id="GO:0030277">
    <property type="term" value="P:maintenance of gastrointestinal epithelium"/>
    <property type="evidence" value="ECO:0007669"/>
    <property type="project" value="TreeGrafter"/>
</dbReference>
<evidence type="ECO:0000313" key="8">
    <source>
        <dbReference type="Proteomes" id="UP001474421"/>
    </source>
</evidence>
<feature type="disulfide bond" evidence="4">
    <location>
        <begin position="174"/>
        <end position="191"/>
    </location>
</feature>
<name>A0AAW1BKJ4_CROAD</name>
<gene>
    <name evidence="7" type="ORF">NXF25_010434</name>
</gene>
<dbReference type="Proteomes" id="UP001474421">
    <property type="component" value="Unassembled WGS sequence"/>
</dbReference>
<evidence type="ECO:0000256" key="3">
    <source>
        <dbReference type="ARBA" id="ARBA00023157"/>
    </source>
</evidence>
<protein>
    <submittedName>
        <fullName evidence="7">Tff2: Trefoil factor 2</fullName>
    </submittedName>
</protein>
<dbReference type="EMBL" id="JAOTOJ010000004">
    <property type="protein sequence ID" value="KAK9402078.1"/>
    <property type="molecule type" value="Genomic_DNA"/>
</dbReference>
<feature type="domain" description="P-type" evidence="6">
    <location>
        <begin position="152"/>
        <end position="195"/>
    </location>
</feature>
<dbReference type="AlphaFoldDB" id="A0AAW1BKJ4"/>
<dbReference type="InterPro" id="IPR017994">
    <property type="entry name" value="P_trefoil_chordata"/>
</dbReference>
<keyword evidence="3 4" id="KW-1015">Disulfide bond</keyword>
<evidence type="ECO:0000256" key="4">
    <source>
        <dbReference type="PROSITE-ProRule" id="PRU00779"/>
    </source>
</evidence>
<evidence type="ECO:0000256" key="5">
    <source>
        <dbReference type="SAM" id="Phobius"/>
    </source>
</evidence>
<dbReference type="InterPro" id="IPR017957">
    <property type="entry name" value="P_trefoil_CS"/>
</dbReference>
<organism evidence="7 8">
    <name type="scientific">Crotalus adamanteus</name>
    <name type="common">Eastern diamondback rattlesnake</name>
    <dbReference type="NCBI Taxonomy" id="8729"/>
    <lineage>
        <taxon>Eukaryota</taxon>
        <taxon>Metazoa</taxon>
        <taxon>Chordata</taxon>
        <taxon>Craniata</taxon>
        <taxon>Vertebrata</taxon>
        <taxon>Euteleostomi</taxon>
        <taxon>Lepidosauria</taxon>
        <taxon>Squamata</taxon>
        <taxon>Bifurcata</taxon>
        <taxon>Unidentata</taxon>
        <taxon>Episquamata</taxon>
        <taxon>Toxicofera</taxon>
        <taxon>Serpentes</taxon>
        <taxon>Colubroidea</taxon>
        <taxon>Viperidae</taxon>
        <taxon>Crotalinae</taxon>
        <taxon>Crotalus</taxon>
    </lineage>
</organism>
<comment type="subcellular location">
    <subcellularLocation>
        <location evidence="1">Secreted</location>
    </subcellularLocation>
</comment>
<feature type="non-terminal residue" evidence="7">
    <location>
        <position position="1"/>
    </location>
</feature>
<feature type="transmembrane region" description="Helical" evidence="5">
    <location>
        <begin position="15"/>
        <end position="35"/>
    </location>
</feature>
<dbReference type="PANTHER" id="PTHR13826:SF14">
    <property type="entry name" value="TREFOIL FACTOR 2"/>
    <property type="match status" value="1"/>
</dbReference>
<dbReference type="PRINTS" id="PR00680">
    <property type="entry name" value="PTREFOIL"/>
</dbReference>
<evidence type="ECO:0000256" key="1">
    <source>
        <dbReference type="ARBA" id="ARBA00004613"/>
    </source>
</evidence>
<evidence type="ECO:0000313" key="7">
    <source>
        <dbReference type="EMBL" id="KAK9402078.1"/>
    </source>
</evidence>
<feature type="domain" description="P-type" evidence="6">
    <location>
        <begin position="46"/>
        <end position="89"/>
    </location>
</feature>
<dbReference type="CDD" id="cd00111">
    <property type="entry name" value="Trefoil"/>
    <property type="match status" value="2"/>
</dbReference>
<comment type="caution">
    <text evidence="7">The sequence shown here is derived from an EMBL/GenBank/DDBJ whole genome shotgun (WGS) entry which is preliminary data.</text>
</comment>
<keyword evidence="5" id="KW-0472">Membrane</keyword>
<proteinExistence type="predicted"/>
<dbReference type="GO" id="GO:0005615">
    <property type="term" value="C:extracellular space"/>
    <property type="evidence" value="ECO:0007669"/>
    <property type="project" value="TreeGrafter"/>
</dbReference>
<evidence type="ECO:0000256" key="2">
    <source>
        <dbReference type="ARBA" id="ARBA00022525"/>
    </source>
</evidence>
<dbReference type="InterPro" id="IPR000519">
    <property type="entry name" value="P_trefoil_dom"/>
</dbReference>
<dbReference type="PANTHER" id="PTHR13826">
    <property type="entry name" value="INTESTINAL TREFOIL FACTOR-RELATED"/>
    <property type="match status" value="1"/>
</dbReference>
<evidence type="ECO:0000259" key="6">
    <source>
        <dbReference type="PROSITE" id="PS51448"/>
    </source>
</evidence>
<feature type="disulfide bond" evidence="4">
    <location>
        <begin position="164"/>
        <end position="179"/>
    </location>
</feature>
<dbReference type="PROSITE" id="PS51448">
    <property type="entry name" value="P_TREFOIL_2"/>
    <property type="match status" value="2"/>
</dbReference>
<feature type="disulfide bond" evidence="4">
    <location>
        <begin position="68"/>
        <end position="85"/>
    </location>
</feature>
<dbReference type="Gene3D" id="4.10.110.10">
    <property type="entry name" value="Spasmolytic Protein, domain 1"/>
    <property type="match status" value="2"/>
</dbReference>
<keyword evidence="5" id="KW-0812">Transmembrane</keyword>
<keyword evidence="5" id="KW-1133">Transmembrane helix</keyword>
<dbReference type="PROSITE" id="PS00025">
    <property type="entry name" value="P_TREFOIL_1"/>
    <property type="match status" value="1"/>
</dbReference>
<feature type="disulfide bond" evidence="4">
    <location>
        <begin position="154"/>
        <end position="180"/>
    </location>
</feature>